<comment type="subcellular location">
    <subcellularLocation>
        <location evidence="1">Cell inner membrane</location>
        <topology evidence="1">Multi-pass membrane protein</topology>
    </subcellularLocation>
</comment>
<keyword evidence="15" id="KW-1185">Reference proteome</keyword>
<comment type="similarity">
    <text evidence="2">Belongs to the fatty acid desaturase type 1 family. AlkB subfamily.</text>
</comment>
<dbReference type="PANTHER" id="PTHR38674:SF1">
    <property type="entry name" value="ALKANE 1-MONOOXYGENASE 1"/>
    <property type="match status" value="1"/>
</dbReference>
<evidence type="ECO:0000313" key="14">
    <source>
        <dbReference type="EMBL" id="PKQ70929.1"/>
    </source>
</evidence>
<protein>
    <submittedName>
        <fullName evidence="14">Fatty acid desaturase</fullName>
    </submittedName>
</protein>
<name>A0A2N3IKR5_9BACT</name>
<dbReference type="InterPro" id="IPR033885">
    <property type="entry name" value="AlkB/XylM"/>
</dbReference>
<keyword evidence="10" id="KW-0503">Monooxygenase</keyword>
<feature type="transmembrane region" description="Helical" evidence="12">
    <location>
        <begin position="29"/>
        <end position="47"/>
    </location>
</feature>
<keyword evidence="3" id="KW-1003">Cell membrane</keyword>
<keyword evidence="5 12" id="KW-0812">Transmembrane</keyword>
<evidence type="ECO:0000256" key="7">
    <source>
        <dbReference type="ARBA" id="ARBA00022989"/>
    </source>
</evidence>
<dbReference type="PANTHER" id="PTHR38674">
    <property type="entry name" value="ALKANE 1-MONOOXYGENASE 1"/>
    <property type="match status" value="1"/>
</dbReference>
<dbReference type="GO" id="GO:0004497">
    <property type="term" value="F:monooxygenase activity"/>
    <property type="evidence" value="ECO:0007669"/>
    <property type="project" value="UniProtKB-KW"/>
</dbReference>
<sequence>MKKFGYLFPFILPALWVWGYYQGGIWNYATVLFAFGIIPIFDALLGIDKHNFPKETEKQISEEGYYKGVLYLWAFLQIGLLVWACYVVSLNTLQTYEYVGFLLSTMTVLGGVGITVAHELGHKSSRFEQILAKIILDTVFYRHFFIEHNRGHHVNVATPLDPATSRKNQSFYRFWRQSVWGSIRSAWKIEAKRLQKQGKSNWNWENEMWNCLFEPLLLMITLTASMSLLQGYFVWQVSVFYILQSVLSFSLLEAVNYIEHYGITRRLLENGKYERVEHLHSWNASHLLSNFFLFQLQRHSDHHAYANRRYQILRHFEDSPQLPAGYPTMVLLALIPPLWFAVMNKRLDNWEKSVYEARNA</sequence>
<feature type="domain" description="Fatty acid desaturase" evidence="13">
    <location>
        <begin position="101"/>
        <end position="329"/>
    </location>
</feature>
<dbReference type="AlphaFoldDB" id="A0A2N3IKR5"/>
<dbReference type="CDD" id="cd03512">
    <property type="entry name" value="Alkane-hydroxylase"/>
    <property type="match status" value="1"/>
</dbReference>
<feature type="transmembrane region" description="Helical" evidence="12">
    <location>
        <begin position="95"/>
        <end position="117"/>
    </location>
</feature>
<keyword evidence="11 12" id="KW-0472">Membrane</keyword>
<keyword evidence="8" id="KW-0560">Oxidoreductase</keyword>
<proteinExistence type="inferred from homology"/>
<dbReference type="GO" id="GO:0046872">
    <property type="term" value="F:metal ion binding"/>
    <property type="evidence" value="ECO:0007669"/>
    <property type="project" value="UniProtKB-KW"/>
</dbReference>
<organism evidence="14 15">
    <name type="scientific">Raineya orbicola</name>
    <dbReference type="NCBI Taxonomy" id="2016530"/>
    <lineage>
        <taxon>Bacteria</taxon>
        <taxon>Pseudomonadati</taxon>
        <taxon>Bacteroidota</taxon>
        <taxon>Cytophagia</taxon>
        <taxon>Cytophagales</taxon>
        <taxon>Raineyaceae</taxon>
        <taxon>Raineya</taxon>
    </lineage>
</organism>
<feature type="transmembrane region" description="Helical" evidence="12">
    <location>
        <begin position="68"/>
        <end position="89"/>
    </location>
</feature>
<dbReference type="Proteomes" id="UP000233387">
    <property type="component" value="Unassembled WGS sequence"/>
</dbReference>
<keyword evidence="6" id="KW-0479">Metal-binding</keyword>
<evidence type="ECO:0000256" key="9">
    <source>
        <dbReference type="ARBA" id="ARBA00023004"/>
    </source>
</evidence>
<dbReference type="GO" id="GO:0006629">
    <property type="term" value="P:lipid metabolic process"/>
    <property type="evidence" value="ECO:0007669"/>
    <property type="project" value="InterPro"/>
</dbReference>
<accession>A0A2N3IKR5</accession>
<evidence type="ECO:0000256" key="3">
    <source>
        <dbReference type="ARBA" id="ARBA00022475"/>
    </source>
</evidence>
<evidence type="ECO:0000256" key="6">
    <source>
        <dbReference type="ARBA" id="ARBA00022723"/>
    </source>
</evidence>
<dbReference type="InterPro" id="IPR005804">
    <property type="entry name" value="FA_desaturase_dom"/>
</dbReference>
<evidence type="ECO:0000256" key="4">
    <source>
        <dbReference type="ARBA" id="ARBA00022519"/>
    </source>
</evidence>
<keyword evidence="4" id="KW-0997">Cell inner membrane</keyword>
<keyword evidence="7 12" id="KW-1133">Transmembrane helix</keyword>
<reference evidence="14 15" key="1">
    <citation type="submission" date="2017-06" db="EMBL/GenBank/DDBJ databases">
        <title>Raineya orbicola gen. nov., sp. nov. a slightly thermophilic bacterium of the phylum Bacteroidetes and the description of Raineyaceae fam. nov.</title>
        <authorList>
            <person name="Albuquerque L."/>
            <person name="Polonia A.R.M."/>
            <person name="Barroso C."/>
            <person name="Froufe H.J.C."/>
            <person name="Lage O."/>
            <person name="Lobo-Da-Cunha A."/>
            <person name="Egas C."/>
            <person name="Da Costa M.S."/>
        </authorList>
    </citation>
    <scope>NUCLEOTIDE SEQUENCE [LARGE SCALE GENOMIC DNA]</scope>
    <source>
        <strain evidence="14 15">SPSPC-11</strain>
    </source>
</reference>
<evidence type="ECO:0000256" key="12">
    <source>
        <dbReference type="SAM" id="Phobius"/>
    </source>
</evidence>
<dbReference type="GO" id="GO:0005886">
    <property type="term" value="C:plasma membrane"/>
    <property type="evidence" value="ECO:0007669"/>
    <property type="project" value="UniProtKB-SubCell"/>
</dbReference>
<gene>
    <name evidence="14" type="ORF">Rain11_0070</name>
</gene>
<dbReference type="RefSeq" id="WP_317042733.1">
    <property type="nucleotide sequence ID" value="NZ_NKXO01000001.1"/>
</dbReference>
<dbReference type="Pfam" id="PF00487">
    <property type="entry name" value="FA_desaturase"/>
    <property type="match status" value="1"/>
</dbReference>
<evidence type="ECO:0000256" key="2">
    <source>
        <dbReference type="ARBA" id="ARBA00010823"/>
    </source>
</evidence>
<dbReference type="EMBL" id="NKXO01000001">
    <property type="protein sequence ID" value="PKQ70929.1"/>
    <property type="molecule type" value="Genomic_DNA"/>
</dbReference>
<evidence type="ECO:0000256" key="8">
    <source>
        <dbReference type="ARBA" id="ARBA00023002"/>
    </source>
</evidence>
<evidence type="ECO:0000256" key="11">
    <source>
        <dbReference type="ARBA" id="ARBA00023136"/>
    </source>
</evidence>
<evidence type="ECO:0000256" key="10">
    <source>
        <dbReference type="ARBA" id="ARBA00023033"/>
    </source>
</evidence>
<feature type="transmembrane region" description="Helical" evidence="12">
    <location>
        <begin position="324"/>
        <end position="342"/>
    </location>
</feature>
<evidence type="ECO:0000313" key="15">
    <source>
        <dbReference type="Proteomes" id="UP000233387"/>
    </source>
</evidence>
<feature type="transmembrane region" description="Helical" evidence="12">
    <location>
        <begin position="216"/>
        <end position="243"/>
    </location>
</feature>
<evidence type="ECO:0000256" key="1">
    <source>
        <dbReference type="ARBA" id="ARBA00004429"/>
    </source>
</evidence>
<evidence type="ECO:0000259" key="13">
    <source>
        <dbReference type="Pfam" id="PF00487"/>
    </source>
</evidence>
<evidence type="ECO:0000256" key="5">
    <source>
        <dbReference type="ARBA" id="ARBA00022692"/>
    </source>
</evidence>
<keyword evidence="9" id="KW-0408">Iron</keyword>
<comment type="caution">
    <text evidence="14">The sequence shown here is derived from an EMBL/GenBank/DDBJ whole genome shotgun (WGS) entry which is preliminary data.</text>
</comment>